<feature type="region of interest" description="Disordered" evidence="1">
    <location>
        <begin position="106"/>
        <end position="144"/>
    </location>
</feature>
<evidence type="ECO:0000256" key="1">
    <source>
        <dbReference type="SAM" id="MobiDB-lite"/>
    </source>
</evidence>
<feature type="compositionally biased region" description="Polar residues" evidence="1">
    <location>
        <begin position="52"/>
        <end position="63"/>
    </location>
</feature>
<dbReference type="AlphaFoldDB" id="A0A9P3HK95"/>
<feature type="compositionally biased region" description="Polar residues" evidence="1">
    <location>
        <begin position="384"/>
        <end position="396"/>
    </location>
</feature>
<dbReference type="OrthoDB" id="2395641at2759"/>
<keyword evidence="3" id="KW-1185">Reference proteome</keyword>
<reference evidence="2" key="1">
    <citation type="submission" date="2021-11" db="EMBL/GenBank/DDBJ databases">
        <authorList>
            <person name="Herlambang A."/>
            <person name="Guo Y."/>
            <person name="Takashima Y."/>
            <person name="Nishizawa T."/>
        </authorList>
    </citation>
    <scope>NUCLEOTIDE SEQUENCE</scope>
    <source>
        <strain evidence="2">E1425</strain>
    </source>
</reference>
<protein>
    <submittedName>
        <fullName evidence="2">Uncharacterized protein</fullName>
    </submittedName>
</protein>
<sequence length="937" mass="103566">MAHQPNRDQGPGAGTRAGTWTGQGRGRGMHSMNAHGTSQSLAQGQRRDFTTGERSSSIQSSHGNPPEAFTNISQAFDAGYSIPTAMFNTAAFGDVDLATAAATTRESTGQTLQQPAGTKQTPNLNNLNNPLDAYSNSSDSLDDDLILPPDFDDDFELELRTEEVAPPVAPPKPAVTVQQNVVVDSQVLNENQLLKQRIAEMEARLRESEQKIRTKEELLRNKEDLLSIKSGEAAIHKANLHSALLERDSLQEKNRKSEEKRKQEREELENKYRKELENAGLHHQFELHNMLMSTSKATPLKPQKVVKQQSGQPTQPPMEFSRIFAPSQSQSAVRAPAKMGDGFPVSFFSAPSASQRKVAVHQNASVAPVEKPRPTFPPTTSSSGRSVKPTTFNFPTMPSEEEKIRTTLLGESRSGFGMRRLMELKSDEGNEAPLPGSVTFERDMYLDKLRLACIQALNSLTVKVNTESAHMALNTTTGLLRESIYRNKPLHVVNTFKVLKILFTSCMDISEAICKESVSFLEPNCGDPLNVASTIRKGEGLELPSTLACIYYLFITRTALERSNNQPERNTKAAGSYGRENHEVAKGLHHNPGAWDIPEEADKQLEADLFGVLDMVARDQIKANNVSQLVTLIHWGVLGNILTRYQNFRLGCGTNSTDEHRLGDKDLASCKAGERKDWFGVLDKTLQVMDVITQDQRCCRSLCGWSVTQGSWKQDFSFEQVKALAGLLEIQPAHFKHMTDGVLSKLQIKAVEILTRVIGVELEQTKKLVHDTKVVRSVTTSMSYLLKLAQRLAGLETRAKLQVDSCGSYRPALIGLAESSSGHFGPKFLDNPGSPGKRRGQGQGGATQRPADFSTLLGLEMEFIDRLARSLPDWIGKELRERDFGVYNELAHVICNIAENCKQLGLPANAAALAHDMLRTIIPSEDEENEMRKMCAI</sequence>
<accession>A0A9P3HK95</accession>
<feature type="compositionally biased region" description="Low complexity" evidence="1">
    <location>
        <begin position="122"/>
        <end position="131"/>
    </location>
</feature>
<comment type="caution">
    <text evidence="2">The sequence shown here is derived from an EMBL/GenBank/DDBJ whole genome shotgun (WGS) entry which is preliminary data.</text>
</comment>
<evidence type="ECO:0000313" key="3">
    <source>
        <dbReference type="Proteomes" id="UP000827284"/>
    </source>
</evidence>
<organism evidence="2 3">
    <name type="scientific">Entomortierella parvispora</name>
    <dbReference type="NCBI Taxonomy" id="205924"/>
    <lineage>
        <taxon>Eukaryota</taxon>
        <taxon>Fungi</taxon>
        <taxon>Fungi incertae sedis</taxon>
        <taxon>Mucoromycota</taxon>
        <taxon>Mortierellomycotina</taxon>
        <taxon>Mortierellomycetes</taxon>
        <taxon>Mortierellales</taxon>
        <taxon>Mortierellaceae</taxon>
        <taxon>Entomortierella</taxon>
    </lineage>
</organism>
<proteinExistence type="predicted"/>
<feature type="compositionally biased region" description="Polar residues" evidence="1">
    <location>
        <begin position="34"/>
        <end position="43"/>
    </location>
</feature>
<feature type="region of interest" description="Disordered" evidence="1">
    <location>
        <begin position="1"/>
        <end position="70"/>
    </location>
</feature>
<evidence type="ECO:0000313" key="2">
    <source>
        <dbReference type="EMBL" id="GJJ78285.1"/>
    </source>
</evidence>
<feature type="compositionally biased region" description="Gly residues" evidence="1">
    <location>
        <begin position="11"/>
        <end position="26"/>
    </location>
</feature>
<feature type="region of interest" description="Disordered" evidence="1">
    <location>
        <begin position="246"/>
        <end position="268"/>
    </location>
</feature>
<feature type="region of interest" description="Disordered" evidence="1">
    <location>
        <begin position="364"/>
        <end position="402"/>
    </location>
</feature>
<gene>
    <name evidence="2" type="ORF">EMPS_10644</name>
</gene>
<feature type="region of interest" description="Disordered" evidence="1">
    <location>
        <begin position="824"/>
        <end position="849"/>
    </location>
</feature>
<dbReference type="Proteomes" id="UP000827284">
    <property type="component" value="Unassembled WGS sequence"/>
</dbReference>
<dbReference type="EMBL" id="BQFW01000014">
    <property type="protein sequence ID" value="GJJ78285.1"/>
    <property type="molecule type" value="Genomic_DNA"/>
</dbReference>
<name>A0A9P3HK95_9FUNG</name>
<reference evidence="2" key="2">
    <citation type="journal article" date="2022" name="Microbiol. Resour. Announc.">
        <title>Whole-Genome Sequence of Entomortierella parvispora E1425, a Mucoromycotan Fungus Associated with Burkholderiaceae-Related Endosymbiotic Bacteria.</title>
        <authorList>
            <person name="Herlambang A."/>
            <person name="Guo Y."/>
            <person name="Takashima Y."/>
            <person name="Narisawa K."/>
            <person name="Ohta H."/>
            <person name="Nishizawa T."/>
        </authorList>
    </citation>
    <scope>NUCLEOTIDE SEQUENCE</scope>
    <source>
        <strain evidence="2">E1425</strain>
    </source>
</reference>
<feature type="compositionally biased region" description="Polar residues" evidence="1">
    <location>
        <begin position="106"/>
        <end position="121"/>
    </location>
</feature>